<protein>
    <submittedName>
        <fullName evidence="2">Uncharacterized protein</fullName>
    </submittedName>
</protein>
<reference evidence="2 3" key="1">
    <citation type="submission" date="2021-06" db="EMBL/GenBank/DDBJ databases">
        <title>Caerostris darwini draft genome.</title>
        <authorList>
            <person name="Kono N."/>
            <person name="Arakawa K."/>
        </authorList>
    </citation>
    <scope>NUCLEOTIDE SEQUENCE [LARGE SCALE GENOMIC DNA]</scope>
</reference>
<keyword evidence="3" id="KW-1185">Reference proteome</keyword>
<accession>A0AAV4PHY9</accession>
<dbReference type="AlphaFoldDB" id="A0AAV4PHY9"/>
<dbReference type="Proteomes" id="UP001054837">
    <property type="component" value="Unassembled WGS sequence"/>
</dbReference>
<feature type="region of interest" description="Disordered" evidence="1">
    <location>
        <begin position="1"/>
        <end position="22"/>
    </location>
</feature>
<gene>
    <name evidence="2" type="ORF">CDAR_192111</name>
</gene>
<proteinExistence type="predicted"/>
<evidence type="ECO:0000313" key="2">
    <source>
        <dbReference type="EMBL" id="GIX95615.1"/>
    </source>
</evidence>
<sequence length="101" mass="11669">MMRGKGEKASDKGRWSLPPRNVFNSHRRGNAVQWQMVAALAPLSTCGWTGKCNSFLARNLFGGKELEDWQLFDNMKSIQKMQHSENLIKSEYLKYFSVRKT</sequence>
<evidence type="ECO:0000313" key="3">
    <source>
        <dbReference type="Proteomes" id="UP001054837"/>
    </source>
</evidence>
<comment type="caution">
    <text evidence="2">The sequence shown here is derived from an EMBL/GenBank/DDBJ whole genome shotgun (WGS) entry which is preliminary data.</text>
</comment>
<organism evidence="2 3">
    <name type="scientific">Caerostris darwini</name>
    <dbReference type="NCBI Taxonomy" id="1538125"/>
    <lineage>
        <taxon>Eukaryota</taxon>
        <taxon>Metazoa</taxon>
        <taxon>Ecdysozoa</taxon>
        <taxon>Arthropoda</taxon>
        <taxon>Chelicerata</taxon>
        <taxon>Arachnida</taxon>
        <taxon>Araneae</taxon>
        <taxon>Araneomorphae</taxon>
        <taxon>Entelegynae</taxon>
        <taxon>Araneoidea</taxon>
        <taxon>Araneidae</taxon>
        <taxon>Caerostris</taxon>
    </lineage>
</organism>
<evidence type="ECO:0000256" key="1">
    <source>
        <dbReference type="SAM" id="MobiDB-lite"/>
    </source>
</evidence>
<name>A0AAV4PHY9_9ARAC</name>
<dbReference type="EMBL" id="BPLQ01002772">
    <property type="protein sequence ID" value="GIX95615.1"/>
    <property type="molecule type" value="Genomic_DNA"/>
</dbReference>
<feature type="compositionally biased region" description="Basic and acidic residues" evidence="1">
    <location>
        <begin position="1"/>
        <end position="14"/>
    </location>
</feature>